<keyword evidence="2" id="KW-1185">Reference proteome</keyword>
<evidence type="ECO:0000313" key="1">
    <source>
        <dbReference type="EMBL" id="KAJ4724422.1"/>
    </source>
</evidence>
<name>A0ACC1YLV1_MELAZ</name>
<dbReference type="Proteomes" id="UP001164539">
    <property type="component" value="Chromosome 2"/>
</dbReference>
<sequence length="78" mass="8301">MKLKDMAERLPVGAARNIKSPTFTSFGSSPASNDFSNVSIYRLGGQTATHELDPNGLSNQLLSNGSSTASNRNSGHKY</sequence>
<comment type="caution">
    <text evidence="1">The sequence shown here is derived from an EMBL/GenBank/DDBJ whole genome shotgun (WGS) entry which is preliminary data.</text>
</comment>
<evidence type="ECO:0000313" key="2">
    <source>
        <dbReference type="Proteomes" id="UP001164539"/>
    </source>
</evidence>
<reference evidence="1 2" key="1">
    <citation type="journal article" date="2023" name="Science">
        <title>Complex scaffold remodeling in plant triterpene biosynthesis.</title>
        <authorList>
            <person name="De La Pena R."/>
            <person name="Hodgson H."/>
            <person name="Liu J.C."/>
            <person name="Stephenson M.J."/>
            <person name="Martin A.C."/>
            <person name="Owen C."/>
            <person name="Harkess A."/>
            <person name="Leebens-Mack J."/>
            <person name="Jimenez L.E."/>
            <person name="Osbourn A."/>
            <person name="Sattely E.S."/>
        </authorList>
    </citation>
    <scope>NUCLEOTIDE SEQUENCE [LARGE SCALE GENOMIC DNA]</scope>
    <source>
        <strain evidence="2">cv. JPN11</strain>
        <tissue evidence="1">Leaf</tissue>
    </source>
</reference>
<gene>
    <name evidence="1" type="ORF">OWV82_003416</name>
</gene>
<protein>
    <submittedName>
        <fullName evidence="1">FYVE zinc finger</fullName>
    </submittedName>
</protein>
<organism evidence="1 2">
    <name type="scientific">Melia azedarach</name>
    <name type="common">Chinaberry tree</name>
    <dbReference type="NCBI Taxonomy" id="155640"/>
    <lineage>
        <taxon>Eukaryota</taxon>
        <taxon>Viridiplantae</taxon>
        <taxon>Streptophyta</taxon>
        <taxon>Embryophyta</taxon>
        <taxon>Tracheophyta</taxon>
        <taxon>Spermatophyta</taxon>
        <taxon>Magnoliopsida</taxon>
        <taxon>eudicotyledons</taxon>
        <taxon>Gunneridae</taxon>
        <taxon>Pentapetalae</taxon>
        <taxon>rosids</taxon>
        <taxon>malvids</taxon>
        <taxon>Sapindales</taxon>
        <taxon>Meliaceae</taxon>
        <taxon>Melia</taxon>
    </lineage>
</organism>
<accession>A0ACC1YLV1</accession>
<proteinExistence type="predicted"/>
<dbReference type="EMBL" id="CM051395">
    <property type="protein sequence ID" value="KAJ4724422.1"/>
    <property type="molecule type" value="Genomic_DNA"/>
</dbReference>